<organism evidence="2 3">
    <name type="scientific">Symbiodinium necroappetens</name>
    <dbReference type="NCBI Taxonomy" id="1628268"/>
    <lineage>
        <taxon>Eukaryota</taxon>
        <taxon>Sar</taxon>
        <taxon>Alveolata</taxon>
        <taxon>Dinophyceae</taxon>
        <taxon>Suessiales</taxon>
        <taxon>Symbiodiniaceae</taxon>
        <taxon>Symbiodinium</taxon>
    </lineage>
</organism>
<evidence type="ECO:0000313" key="2">
    <source>
        <dbReference type="EMBL" id="CAE7943626.1"/>
    </source>
</evidence>
<feature type="coiled-coil region" evidence="1">
    <location>
        <begin position="31"/>
        <end position="58"/>
    </location>
</feature>
<name>A0A813CHE2_9DINO</name>
<evidence type="ECO:0000256" key="1">
    <source>
        <dbReference type="SAM" id="Coils"/>
    </source>
</evidence>
<gene>
    <name evidence="2" type="ORF">SNEC2469_LOCUS35130</name>
</gene>
<keyword evidence="3" id="KW-1185">Reference proteome</keyword>
<feature type="non-terminal residue" evidence="2">
    <location>
        <position position="93"/>
    </location>
</feature>
<reference evidence="2" key="1">
    <citation type="submission" date="2021-02" db="EMBL/GenBank/DDBJ databases">
        <authorList>
            <person name="Dougan E. K."/>
            <person name="Rhodes N."/>
            <person name="Thang M."/>
            <person name="Chan C."/>
        </authorList>
    </citation>
    <scope>NUCLEOTIDE SEQUENCE</scope>
</reference>
<evidence type="ECO:0000313" key="3">
    <source>
        <dbReference type="Proteomes" id="UP000601435"/>
    </source>
</evidence>
<feature type="non-terminal residue" evidence="2">
    <location>
        <position position="1"/>
    </location>
</feature>
<comment type="caution">
    <text evidence="2">The sequence shown here is derived from an EMBL/GenBank/DDBJ whole genome shotgun (WGS) entry which is preliminary data.</text>
</comment>
<dbReference type="OrthoDB" id="416022at2759"/>
<dbReference type="EMBL" id="CAJNJA010100141">
    <property type="protein sequence ID" value="CAE7943626.1"/>
    <property type="molecule type" value="Genomic_DNA"/>
</dbReference>
<accession>A0A813CHE2</accession>
<proteinExistence type="predicted"/>
<keyword evidence="1" id="KW-0175">Coiled coil</keyword>
<sequence>ESAAVLQEAETTSRRRQTFAEFTTLLGEEVKEAAEESMTEAKQAAERTLRQAKSLIEDHFHIDEAFRMLGPLAQDSNLARDMHDWFNLVALLP</sequence>
<dbReference type="Proteomes" id="UP000601435">
    <property type="component" value="Unassembled WGS sequence"/>
</dbReference>
<protein>
    <submittedName>
        <fullName evidence="2">Uncharacterized protein</fullName>
    </submittedName>
</protein>
<dbReference type="AlphaFoldDB" id="A0A813CHE2"/>